<dbReference type="PROSITE" id="PS50035">
    <property type="entry name" value="PLD"/>
    <property type="match status" value="1"/>
</dbReference>
<dbReference type="InterPro" id="IPR041108">
    <property type="entry name" value="PP_kinase_C_1"/>
</dbReference>
<dbReference type="Pfam" id="PF02503">
    <property type="entry name" value="PP_kinase"/>
    <property type="match status" value="1"/>
</dbReference>
<dbReference type="GO" id="GO:0006799">
    <property type="term" value="P:polyphosphate biosynthetic process"/>
    <property type="evidence" value="ECO:0007669"/>
    <property type="project" value="UniProtKB-UniRule"/>
</dbReference>
<dbReference type="EC" id="2.7.4.1" evidence="7 8"/>
<dbReference type="RefSeq" id="WP_314515248.1">
    <property type="nucleotide sequence ID" value="NZ_JASJOU010000011.1"/>
</dbReference>
<feature type="binding site" evidence="7">
    <location>
        <position position="405"/>
    </location>
    <ligand>
        <name>Mg(2+)</name>
        <dbReference type="ChEBI" id="CHEBI:18420"/>
    </ligand>
</feature>
<comment type="caution">
    <text evidence="10">The sequence shown here is derived from an EMBL/GenBank/DDBJ whole genome shotgun (WGS) entry which is preliminary data.</text>
</comment>
<evidence type="ECO:0000256" key="5">
    <source>
        <dbReference type="ARBA" id="ARBA00022840"/>
    </source>
</evidence>
<feature type="binding site" evidence="7">
    <location>
        <position position="45"/>
    </location>
    <ligand>
        <name>ATP</name>
        <dbReference type="ChEBI" id="CHEBI:30616"/>
    </ligand>
</feature>
<evidence type="ECO:0000313" key="10">
    <source>
        <dbReference type="EMBL" id="MDJ1504210.1"/>
    </source>
</evidence>
<dbReference type="PIRSF" id="PIRSF015589">
    <property type="entry name" value="PP_kinase"/>
    <property type="match status" value="1"/>
</dbReference>
<keyword evidence="3 7" id="KW-0547">Nucleotide-binding</keyword>
<dbReference type="AlphaFoldDB" id="A0AAE3UGA9"/>
<dbReference type="InterPro" id="IPR001736">
    <property type="entry name" value="PLipase_D/transphosphatidylase"/>
</dbReference>
<dbReference type="HAMAP" id="MF_00347">
    <property type="entry name" value="Polyphosphate_kinase"/>
    <property type="match status" value="1"/>
</dbReference>
<dbReference type="CDD" id="cd09164">
    <property type="entry name" value="PLDc_EcPPK1_C1_like"/>
    <property type="match status" value="1"/>
</dbReference>
<comment type="similarity">
    <text evidence="7 8">Belongs to the polyphosphate kinase 1 (PPK1) family.</text>
</comment>
<keyword evidence="2 7" id="KW-0808">Transferase</keyword>
<name>A0AAE3UGA9_9BACT</name>
<organism evidence="10 11">
    <name type="scientific">Xanthocytophaga agilis</name>
    <dbReference type="NCBI Taxonomy" id="3048010"/>
    <lineage>
        <taxon>Bacteria</taxon>
        <taxon>Pseudomonadati</taxon>
        <taxon>Bacteroidota</taxon>
        <taxon>Cytophagia</taxon>
        <taxon>Cytophagales</taxon>
        <taxon>Rhodocytophagaceae</taxon>
        <taxon>Xanthocytophaga</taxon>
    </lineage>
</organism>
<evidence type="ECO:0000256" key="3">
    <source>
        <dbReference type="ARBA" id="ARBA00022741"/>
    </source>
</evidence>
<evidence type="ECO:0000313" key="11">
    <source>
        <dbReference type="Proteomes" id="UP001232063"/>
    </source>
</evidence>
<dbReference type="GO" id="GO:0009358">
    <property type="term" value="C:polyphosphate kinase complex"/>
    <property type="evidence" value="ECO:0007669"/>
    <property type="project" value="InterPro"/>
</dbReference>
<dbReference type="Gene3D" id="1.20.58.310">
    <property type="entry name" value="Polyphosphate kinase N-terminal domain"/>
    <property type="match status" value="1"/>
</dbReference>
<dbReference type="SUPFAM" id="SSF140356">
    <property type="entry name" value="PPK N-terminal domain-like"/>
    <property type="match status" value="1"/>
</dbReference>
<evidence type="ECO:0000256" key="6">
    <source>
        <dbReference type="ARBA" id="ARBA00022842"/>
    </source>
</evidence>
<evidence type="ECO:0000259" key="9">
    <source>
        <dbReference type="PROSITE" id="PS50035"/>
    </source>
</evidence>
<keyword evidence="4 7" id="KW-0418">Kinase</keyword>
<evidence type="ECO:0000256" key="4">
    <source>
        <dbReference type="ARBA" id="ARBA00022777"/>
    </source>
</evidence>
<gene>
    <name evidence="10" type="primary">ppk1</name>
    <name evidence="7" type="synonym">ppk</name>
    <name evidence="10" type="ORF">QNI22_26360</name>
</gene>
<dbReference type="InterPro" id="IPR024953">
    <property type="entry name" value="PP_kinase_middle"/>
</dbReference>
<dbReference type="GO" id="GO:0046872">
    <property type="term" value="F:metal ion binding"/>
    <property type="evidence" value="ECO:0007669"/>
    <property type="project" value="UniProtKB-KW"/>
</dbReference>
<keyword evidence="5 7" id="KW-0067">ATP-binding</keyword>
<comment type="function">
    <text evidence="7 8">Catalyzes the reversible transfer of the terminal phosphate of ATP to form a long-chain polyphosphate (polyP).</text>
</comment>
<dbReference type="GO" id="GO:0005524">
    <property type="term" value="F:ATP binding"/>
    <property type="evidence" value="ECO:0007669"/>
    <property type="project" value="UniProtKB-KW"/>
</dbReference>
<dbReference type="CDD" id="cd09167">
    <property type="entry name" value="PLDc_EcPPK1_C2_like"/>
    <property type="match status" value="1"/>
</dbReference>
<dbReference type="InterPro" id="IPR036832">
    <property type="entry name" value="PPK_N_dom_sf"/>
</dbReference>
<dbReference type="InterPro" id="IPR025200">
    <property type="entry name" value="PPK_C_dom2"/>
</dbReference>
<dbReference type="Pfam" id="PF13089">
    <property type="entry name" value="PP_kinase_N"/>
    <property type="match status" value="1"/>
</dbReference>
<proteinExistence type="inferred from homology"/>
<comment type="catalytic activity">
    <reaction evidence="7 8">
        <text>[phosphate](n) + ATP = [phosphate](n+1) + ADP</text>
        <dbReference type="Rhea" id="RHEA:19573"/>
        <dbReference type="Rhea" id="RHEA-COMP:9859"/>
        <dbReference type="Rhea" id="RHEA-COMP:14280"/>
        <dbReference type="ChEBI" id="CHEBI:16838"/>
        <dbReference type="ChEBI" id="CHEBI:30616"/>
        <dbReference type="ChEBI" id="CHEBI:456216"/>
        <dbReference type="EC" id="2.7.4.1"/>
    </reaction>
</comment>
<comment type="cofactor">
    <cofactor evidence="7">
        <name>Mg(2+)</name>
        <dbReference type="ChEBI" id="CHEBI:18420"/>
    </cofactor>
</comment>
<accession>A0AAE3UGA9</accession>
<dbReference type="NCBIfam" id="NF003917">
    <property type="entry name" value="PRK05443.1-1"/>
    <property type="match status" value="1"/>
</dbReference>
<dbReference type="InterPro" id="IPR003414">
    <property type="entry name" value="PP_kinase"/>
</dbReference>
<dbReference type="Proteomes" id="UP001232063">
    <property type="component" value="Unassembled WGS sequence"/>
</dbReference>
<dbReference type="InterPro" id="IPR025198">
    <property type="entry name" value="PPK_N_dom"/>
</dbReference>
<dbReference type="NCBIfam" id="TIGR03705">
    <property type="entry name" value="poly_P_kin"/>
    <property type="match status" value="1"/>
</dbReference>
<dbReference type="Pfam" id="PF17941">
    <property type="entry name" value="PP_kinase_C_1"/>
    <property type="match status" value="1"/>
</dbReference>
<feature type="binding site" evidence="7">
    <location>
        <position position="569"/>
    </location>
    <ligand>
        <name>ATP</name>
        <dbReference type="ChEBI" id="CHEBI:30616"/>
    </ligand>
</feature>
<dbReference type="SUPFAM" id="SSF56024">
    <property type="entry name" value="Phospholipase D/nuclease"/>
    <property type="match status" value="2"/>
</dbReference>
<keyword evidence="11" id="KW-1185">Reference proteome</keyword>
<keyword evidence="6 7" id="KW-0460">Magnesium</keyword>
<feature type="binding site" evidence="7">
    <location>
        <position position="469"/>
    </location>
    <ligand>
        <name>ATP</name>
        <dbReference type="ChEBI" id="CHEBI:30616"/>
    </ligand>
</feature>
<feature type="binding site" evidence="7">
    <location>
        <position position="375"/>
    </location>
    <ligand>
        <name>Mg(2+)</name>
        <dbReference type="ChEBI" id="CHEBI:18420"/>
    </ligand>
</feature>
<evidence type="ECO:0000256" key="7">
    <source>
        <dbReference type="HAMAP-Rule" id="MF_00347"/>
    </source>
</evidence>
<feature type="domain" description="PLD phosphodiesterase" evidence="9">
    <location>
        <begin position="592"/>
        <end position="622"/>
    </location>
</feature>
<dbReference type="InterPro" id="IPR036830">
    <property type="entry name" value="PP_kinase_middle_dom_sf"/>
</dbReference>
<dbReference type="Gene3D" id="3.30.1840.10">
    <property type="entry name" value="Polyphosphate kinase middle domain"/>
    <property type="match status" value="1"/>
</dbReference>
<dbReference type="SUPFAM" id="SSF143724">
    <property type="entry name" value="PHP14-like"/>
    <property type="match status" value="1"/>
</dbReference>
<dbReference type="PANTHER" id="PTHR30218:SF0">
    <property type="entry name" value="POLYPHOSPHATE KINASE"/>
    <property type="match status" value="1"/>
</dbReference>
<dbReference type="PANTHER" id="PTHR30218">
    <property type="entry name" value="POLYPHOSPHATE KINASE"/>
    <property type="match status" value="1"/>
</dbReference>
<feature type="active site" description="Phosphohistidine intermediate" evidence="7">
    <location>
        <position position="435"/>
    </location>
</feature>
<keyword evidence="1 7" id="KW-0597">Phosphoprotein</keyword>
<feature type="binding site" evidence="7">
    <location>
        <position position="597"/>
    </location>
    <ligand>
        <name>ATP</name>
        <dbReference type="ChEBI" id="CHEBI:30616"/>
    </ligand>
</feature>
<dbReference type="Gene3D" id="3.30.870.10">
    <property type="entry name" value="Endonuclease Chain A"/>
    <property type="match status" value="2"/>
</dbReference>
<evidence type="ECO:0000256" key="1">
    <source>
        <dbReference type="ARBA" id="ARBA00022553"/>
    </source>
</evidence>
<reference evidence="10" key="1">
    <citation type="submission" date="2023-05" db="EMBL/GenBank/DDBJ databases">
        <authorList>
            <person name="Zhang X."/>
        </authorList>
    </citation>
    <scope>NUCLEOTIDE SEQUENCE</scope>
    <source>
        <strain evidence="10">BD1B2-1</strain>
    </source>
</reference>
<protein>
    <recommendedName>
        <fullName evidence="7 8">Polyphosphate kinase</fullName>
        <ecNumber evidence="7 8">2.7.4.1</ecNumber>
    </recommendedName>
    <alternativeName>
        <fullName evidence="7">ATP-polyphosphate phosphotransferase</fullName>
    </alternativeName>
    <alternativeName>
        <fullName evidence="7">Polyphosphoric acid kinase</fullName>
    </alternativeName>
</protein>
<keyword evidence="7" id="KW-0479">Metal-binding</keyword>
<evidence type="ECO:0000256" key="8">
    <source>
        <dbReference type="RuleBase" id="RU003800"/>
    </source>
</evidence>
<dbReference type="Pfam" id="PF13090">
    <property type="entry name" value="PP_kinase_C"/>
    <property type="match status" value="1"/>
</dbReference>
<dbReference type="GO" id="GO:0008976">
    <property type="term" value="F:polyphosphate kinase activity"/>
    <property type="evidence" value="ECO:0007669"/>
    <property type="project" value="UniProtKB-UniRule"/>
</dbReference>
<sequence>MNSFAHYFNRDLSWLSFNYRVLQEANNSKVPLFERIRFLSIFSSNLDEFFRVRMRSLQAITQLSVNDELSSTVFSSEEELLKEVQHTIIKQQEEFGLLLTQKILPELQQQSIHLYYKEDLSDIDKPFISEYFFSRILSFLQPEQLTPEHKGKIQLTDNVLYFILAFSTPSQPEKINYSLLNIPHSSLPRFFKITHRNADTHILFLDDIIREYLPQIFPNQTIHGCYCIKVNQNADIDIADEFSGEIDKQIAKMLEDRQASFPTRFLYDESMPVSLQQFLADYFVLNPQEMIAGGRYHNLKDLSSLPLAEQAYLNYPPQPPLHHKDMDWNQSIFTSIEQGDQLLHFPYQSYNYVLRFFNEAAIDPAVEQIMITLYRIASDSFIANALISAAKNGKKVNVFVELKARFDEANNLKWAKKMQAAGIHLVYSIPSMKVHAKIALVKRKASAIQTQCYGLLATGNFNESTARFYTDHALLTCHEGIMSELDTLFTYLQSREQPVNQSFSFQHLLVAPFNLQTRFESLIDQEIANHQAGLPARITIKLNNLQERHMIDKLYEASKAGVPVDLIVRGICCLIPQRSDISPTITARRIVDRYLEHARVFIFHNNGQPQTFLGSADWMNRNIHRRVEVCFPLYSLSLQSEIYQIIQLQLADNQQACSIDQYMKMHPIVNSQSPIQAQQAIYSFLKEAQQPVPADID</sequence>
<evidence type="ECO:0000256" key="2">
    <source>
        <dbReference type="ARBA" id="ARBA00022679"/>
    </source>
</evidence>
<comment type="PTM">
    <text evidence="7 8">An intermediate of this reaction is the autophosphorylated ppk in which a phosphate is covalently linked to a histidine residue through a N-P bond.</text>
</comment>
<dbReference type="EMBL" id="JASJOU010000011">
    <property type="protein sequence ID" value="MDJ1504210.1"/>
    <property type="molecule type" value="Genomic_DNA"/>
</dbReference>